<sequence>MKNEIPVMRFTDKGITEVRLTIESLRKEAHTKKGSQGTPISREEASALSALAKRADLVEAVPEFGEIDTATRFENRLAMGEYLAKTISAGTADDDKGLWTWISMIYLDQLLAPRSDGTLLLASEYRYIPDKSRLRYYRHLAKMAWTIFRQYENRARLFLSIPCHVHSDFVEQSQKDDVRSNPNIIDLCLELFYDEDNAILKKGVGASVKREGSFRRLVSIVSPQLYMNFDLYEMSADRIDQILPIEFKQWKTA</sequence>
<gene>
    <name evidence="1" type="ORF">HUO14_16075</name>
</gene>
<dbReference type="Proteomes" id="UP000652427">
    <property type="component" value="Unassembled WGS sequence"/>
</dbReference>
<proteinExistence type="predicted"/>
<evidence type="ECO:0000313" key="1">
    <source>
        <dbReference type="EMBL" id="NVD29416.1"/>
    </source>
</evidence>
<keyword evidence="2" id="KW-1185">Reference proteome</keyword>
<accession>A0ABX2N6Q7</accession>
<name>A0ABX2N6Q7_9SPHN</name>
<evidence type="ECO:0000313" key="2">
    <source>
        <dbReference type="Proteomes" id="UP000652427"/>
    </source>
</evidence>
<dbReference type="EMBL" id="JABWMH010000005">
    <property type="protein sequence ID" value="NVD29416.1"/>
    <property type="molecule type" value="Genomic_DNA"/>
</dbReference>
<organism evidence="1 2">
    <name type="scientific">Parasphingorhabdus flavimaris</name>
    <dbReference type="NCBI Taxonomy" id="266812"/>
    <lineage>
        <taxon>Bacteria</taxon>
        <taxon>Pseudomonadati</taxon>
        <taxon>Pseudomonadota</taxon>
        <taxon>Alphaproteobacteria</taxon>
        <taxon>Sphingomonadales</taxon>
        <taxon>Sphingomonadaceae</taxon>
        <taxon>Parasphingorhabdus</taxon>
    </lineage>
</organism>
<dbReference type="RefSeq" id="WP_176280842.1">
    <property type="nucleotide sequence ID" value="NZ_JABWMH010000005.1"/>
</dbReference>
<comment type="caution">
    <text evidence="1">The sequence shown here is derived from an EMBL/GenBank/DDBJ whole genome shotgun (WGS) entry which is preliminary data.</text>
</comment>
<protein>
    <submittedName>
        <fullName evidence="1">Uncharacterized protein</fullName>
    </submittedName>
</protein>
<reference evidence="1 2" key="1">
    <citation type="submission" date="2020-06" db="EMBL/GenBank/DDBJ databases">
        <authorList>
            <person name="Kim S.-J."/>
            <person name="Park S.-J."/>
        </authorList>
    </citation>
    <scope>NUCLEOTIDE SEQUENCE [LARGE SCALE GENOMIC DNA]</scope>
    <source>
        <strain evidence="1 2">SW-151</strain>
    </source>
</reference>